<evidence type="ECO:0000313" key="1">
    <source>
        <dbReference type="EMBL" id="RNJ43860.1"/>
    </source>
</evidence>
<sequence length="233" mass="25950">MKPFGPSNPDLLGGGIFTVPETAELVEAPQADVRIWVNGKKGRQQPVIENQLGLVNGKVAVNFTNLMELRFVAKFANGGVRLNEIRSILQEVKDTLAHPHPFANNIVFHTDGRKIVAAITRRHGIELIYEDLKSKNFEMPVIVMPSLKEDVVFDPAGNMVAWYPRKETAPNVIVHPRFSFGRPILQESHIPTERLAHAVKVEGSVSIVADQYEISEKQVSEAVRFEADLRQAA</sequence>
<gene>
    <name evidence="1" type="ORF">DNR46_19995</name>
</gene>
<evidence type="ECO:0000313" key="2">
    <source>
        <dbReference type="Proteomes" id="UP000275436"/>
    </source>
</evidence>
<comment type="caution">
    <text evidence="1">The sequence shown here is derived from an EMBL/GenBank/DDBJ whole genome shotgun (WGS) entry which is preliminary data.</text>
</comment>
<dbReference type="RefSeq" id="WP_123168770.1">
    <property type="nucleotide sequence ID" value="NZ_QKOD01000005.1"/>
</dbReference>
<name>A0A3M9X8S0_9HYPH</name>
<reference evidence="1 2" key="1">
    <citation type="journal article" date="2018" name="Mol. Plant Microbe Interact.">
        <title>Taxonomically Different Co-Microsymbionts of a Relict Legume, Oxytropis popoviana, Have Complementary Sets of Symbiotic Genes and Together Increase the Efficiency of Plant Nodulation.</title>
        <authorList>
            <person name="Safronova V."/>
            <person name="Belimov A."/>
            <person name="Sazanova A."/>
            <person name="Chirak E."/>
            <person name="Verkhozina A."/>
            <person name="Kuznetsova I."/>
            <person name="Andronov E."/>
            <person name="Puhalsky J."/>
            <person name="Tikhonovich I."/>
        </authorList>
    </citation>
    <scope>NUCLEOTIDE SEQUENCE [LARGE SCALE GENOMIC DNA]</scope>
    <source>
        <strain evidence="1 2">Opo-235</strain>
    </source>
</reference>
<dbReference type="EMBL" id="QKOD01000005">
    <property type="protein sequence ID" value="RNJ43860.1"/>
    <property type="molecule type" value="Genomic_DNA"/>
</dbReference>
<dbReference type="Proteomes" id="UP000275436">
    <property type="component" value="Unassembled WGS sequence"/>
</dbReference>
<organism evidence="1 2">
    <name type="scientific">Mesorhizobium japonicum</name>
    <dbReference type="NCBI Taxonomy" id="2066070"/>
    <lineage>
        <taxon>Bacteria</taxon>
        <taxon>Pseudomonadati</taxon>
        <taxon>Pseudomonadota</taxon>
        <taxon>Alphaproteobacteria</taxon>
        <taxon>Hyphomicrobiales</taxon>
        <taxon>Phyllobacteriaceae</taxon>
        <taxon>Mesorhizobium</taxon>
    </lineage>
</organism>
<proteinExistence type="predicted"/>
<dbReference type="AlphaFoldDB" id="A0A3M9X8S0"/>
<evidence type="ECO:0008006" key="3">
    <source>
        <dbReference type="Google" id="ProtNLM"/>
    </source>
</evidence>
<accession>A0A3M9X8S0</accession>
<protein>
    <recommendedName>
        <fullName evidence="3">DUF433 domain-containing protein</fullName>
    </recommendedName>
</protein>